<protein>
    <submittedName>
        <fullName evidence="12">Beta-ketoacyl-ACP synthase 3</fullName>
        <ecNumber evidence="12">2.3.1.180</ecNumber>
    </submittedName>
</protein>
<dbReference type="GO" id="GO:0033818">
    <property type="term" value="F:beta-ketoacyl-acyl-carrier-protein synthase III activity"/>
    <property type="evidence" value="ECO:0007669"/>
    <property type="project" value="UniProtKB-EC"/>
</dbReference>
<dbReference type="InterPro" id="IPR013747">
    <property type="entry name" value="ACP_syn_III_C"/>
</dbReference>
<keyword evidence="3" id="KW-0963">Cytoplasm</keyword>
<evidence type="ECO:0000256" key="8">
    <source>
        <dbReference type="ARBA" id="ARBA00023160"/>
    </source>
</evidence>
<keyword evidence="6" id="KW-0276">Fatty acid metabolism</keyword>
<evidence type="ECO:0000256" key="5">
    <source>
        <dbReference type="ARBA" id="ARBA00022679"/>
    </source>
</evidence>
<name>A0ABV5M393_9ACTN</name>
<dbReference type="CDD" id="cd00830">
    <property type="entry name" value="KAS_III"/>
    <property type="match status" value="1"/>
</dbReference>
<keyword evidence="7" id="KW-0443">Lipid metabolism</keyword>
<evidence type="ECO:0000256" key="6">
    <source>
        <dbReference type="ARBA" id="ARBA00022832"/>
    </source>
</evidence>
<comment type="similarity">
    <text evidence="2">Belongs to the thiolase-like superfamily. FabH family.</text>
</comment>
<dbReference type="PANTHER" id="PTHR34069:SF2">
    <property type="entry name" value="BETA-KETOACYL-[ACYL-CARRIER-PROTEIN] SYNTHASE III"/>
    <property type="match status" value="1"/>
</dbReference>
<organism evidence="12 13">
    <name type="scientific">Dactylosporangium vinaceum</name>
    <dbReference type="NCBI Taxonomy" id="53362"/>
    <lineage>
        <taxon>Bacteria</taxon>
        <taxon>Bacillati</taxon>
        <taxon>Actinomycetota</taxon>
        <taxon>Actinomycetes</taxon>
        <taxon>Micromonosporales</taxon>
        <taxon>Micromonosporaceae</taxon>
        <taxon>Dactylosporangium</taxon>
    </lineage>
</organism>
<evidence type="ECO:0000256" key="9">
    <source>
        <dbReference type="ARBA" id="ARBA00023315"/>
    </source>
</evidence>
<dbReference type="InterPro" id="IPR004655">
    <property type="entry name" value="FabH"/>
</dbReference>
<accession>A0ABV5M393</accession>
<sequence length="340" mass="35215">MAAQRIQVRPAAHSGILGVGAYRPRRVVSNDEVCRRLDSTPEWIESRSGIVSRRFAGPEETLCAMAVAAAGAALQHAGVTPDAVGCVIVASMSNLVQTPPLAVLVADEIGAGRAAAFDLSGACAGFCHALAVAGDTVRAGEVRYVLVIGVERMTDIIDPADRGVAFMFADGAGAVLVGPTSAPAIGPVVRGANGAFREALRMSASWAEFGADPQRERPVMRMDGRRVFRWAVEEVVTAGRQALRDAGLGVSDLAAFVPHQANLRMIDVLADRLELPAHVVVARDVVTAGNTSAASIPMALRRLLDNSAAAPGGPALLFGFGAGLNYAGQVVLLPAGGARR</sequence>
<dbReference type="Gene3D" id="3.40.47.10">
    <property type="match status" value="2"/>
</dbReference>
<dbReference type="PANTHER" id="PTHR34069">
    <property type="entry name" value="3-OXOACYL-[ACYL-CARRIER-PROTEIN] SYNTHASE 3"/>
    <property type="match status" value="1"/>
</dbReference>
<evidence type="ECO:0000256" key="4">
    <source>
        <dbReference type="ARBA" id="ARBA00022516"/>
    </source>
</evidence>
<dbReference type="RefSeq" id="WP_223103579.1">
    <property type="nucleotide sequence ID" value="NZ_CP061913.1"/>
</dbReference>
<proteinExistence type="inferred from homology"/>
<evidence type="ECO:0000256" key="3">
    <source>
        <dbReference type="ARBA" id="ARBA00022490"/>
    </source>
</evidence>
<dbReference type="SUPFAM" id="SSF53901">
    <property type="entry name" value="Thiolase-like"/>
    <property type="match status" value="1"/>
</dbReference>
<keyword evidence="4" id="KW-0444">Lipid biosynthesis</keyword>
<keyword evidence="5 12" id="KW-0808">Transferase</keyword>
<dbReference type="Proteomes" id="UP001589608">
    <property type="component" value="Unassembled WGS sequence"/>
</dbReference>
<evidence type="ECO:0000313" key="12">
    <source>
        <dbReference type="EMBL" id="MFB9443312.1"/>
    </source>
</evidence>
<evidence type="ECO:0000259" key="11">
    <source>
        <dbReference type="Pfam" id="PF08545"/>
    </source>
</evidence>
<dbReference type="EMBL" id="JBHMCA010000020">
    <property type="protein sequence ID" value="MFB9443312.1"/>
    <property type="molecule type" value="Genomic_DNA"/>
</dbReference>
<dbReference type="Pfam" id="PF08545">
    <property type="entry name" value="ACP_syn_III"/>
    <property type="match status" value="1"/>
</dbReference>
<feature type="domain" description="Beta-ketoacyl-[acyl-carrier-protein] synthase III N-terminal" evidence="11">
    <location>
        <begin position="117"/>
        <end position="193"/>
    </location>
</feature>
<evidence type="ECO:0000256" key="2">
    <source>
        <dbReference type="ARBA" id="ARBA00008642"/>
    </source>
</evidence>
<evidence type="ECO:0000313" key="13">
    <source>
        <dbReference type="Proteomes" id="UP001589608"/>
    </source>
</evidence>
<dbReference type="EC" id="2.3.1.180" evidence="12"/>
<dbReference type="NCBIfam" id="TIGR00747">
    <property type="entry name" value="fabH"/>
    <property type="match status" value="1"/>
</dbReference>
<reference evidence="12 13" key="1">
    <citation type="submission" date="2024-09" db="EMBL/GenBank/DDBJ databases">
        <authorList>
            <person name="Sun Q."/>
            <person name="Mori K."/>
        </authorList>
    </citation>
    <scope>NUCLEOTIDE SEQUENCE [LARGE SCALE GENOMIC DNA]</scope>
    <source>
        <strain evidence="12 13">JCM 3307</strain>
    </source>
</reference>
<keyword evidence="13" id="KW-1185">Reference proteome</keyword>
<evidence type="ECO:0000256" key="7">
    <source>
        <dbReference type="ARBA" id="ARBA00023098"/>
    </source>
</evidence>
<keyword evidence="9 12" id="KW-0012">Acyltransferase</keyword>
<dbReference type="InterPro" id="IPR013751">
    <property type="entry name" value="ACP_syn_III_N"/>
</dbReference>
<dbReference type="NCBIfam" id="NF006829">
    <property type="entry name" value="PRK09352.1"/>
    <property type="match status" value="1"/>
</dbReference>
<feature type="domain" description="Beta-ketoacyl-[acyl-carrier-protein] synthase III C-terminal" evidence="10">
    <location>
        <begin position="243"/>
        <end position="331"/>
    </location>
</feature>
<evidence type="ECO:0000259" key="10">
    <source>
        <dbReference type="Pfam" id="PF08541"/>
    </source>
</evidence>
<keyword evidence="8" id="KW-0275">Fatty acid biosynthesis</keyword>
<comment type="caution">
    <text evidence="12">The sequence shown here is derived from an EMBL/GenBank/DDBJ whole genome shotgun (WGS) entry which is preliminary data.</text>
</comment>
<dbReference type="Pfam" id="PF08541">
    <property type="entry name" value="ACP_syn_III_C"/>
    <property type="match status" value="1"/>
</dbReference>
<dbReference type="InterPro" id="IPR016039">
    <property type="entry name" value="Thiolase-like"/>
</dbReference>
<comment type="pathway">
    <text evidence="1">Lipid metabolism.</text>
</comment>
<evidence type="ECO:0000256" key="1">
    <source>
        <dbReference type="ARBA" id="ARBA00005189"/>
    </source>
</evidence>
<gene>
    <name evidence="12" type="ORF">ACFFTR_09470</name>
</gene>